<dbReference type="GeneID" id="30997629"/>
<dbReference type="Proteomes" id="UP000095085">
    <property type="component" value="Unassembled WGS sequence"/>
</dbReference>
<keyword evidence="6" id="KW-1133">Transmembrane helix</keyword>
<protein>
    <recommendedName>
        <fullName evidence="3 8">ER membrane protein complex subunit 4</fullName>
    </recommendedName>
</protein>
<dbReference type="GO" id="GO:0032977">
    <property type="term" value="F:membrane insertase activity"/>
    <property type="evidence" value="ECO:0007669"/>
    <property type="project" value="EnsemblFungi"/>
</dbReference>
<dbReference type="GO" id="GO:0006644">
    <property type="term" value="P:phospholipid metabolic process"/>
    <property type="evidence" value="ECO:0007669"/>
    <property type="project" value="EnsemblFungi"/>
</dbReference>
<dbReference type="GO" id="GO:0045050">
    <property type="term" value="P:protein insertion into ER membrane by stop-transfer membrane-anchor sequence"/>
    <property type="evidence" value="ECO:0007669"/>
    <property type="project" value="EnsemblFungi"/>
</dbReference>
<organism evidence="9 10">
    <name type="scientific">Hyphopichia burtonii NRRL Y-1933</name>
    <dbReference type="NCBI Taxonomy" id="984485"/>
    <lineage>
        <taxon>Eukaryota</taxon>
        <taxon>Fungi</taxon>
        <taxon>Dikarya</taxon>
        <taxon>Ascomycota</taxon>
        <taxon>Saccharomycotina</taxon>
        <taxon>Pichiomycetes</taxon>
        <taxon>Debaryomycetaceae</taxon>
        <taxon>Hyphopichia</taxon>
    </lineage>
</organism>
<keyword evidence="10" id="KW-1185">Reference proteome</keyword>
<evidence type="ECO:0000256" key="5">
    <source>
        <dbReference type="ARBA" id="ARBA00022824"/>
    </source>
</evidence>
<evidence type="ECO:0000256" key="8">
    <source>
        <dbReference type="PIRNR" id="PIRNR017207"/>
    </source>
</evidence>
<dbReference type="PIRSF" id="PIRSF017207">
    <property type="entry name" value="UCP017207_TM-p85"/>
    <property type="match status" value="1"/>
</dbReference>
<dbReference type="STRING" id="984485.A0A1E4RHI1"/>
<comment type="subcellular location">
    <subcellularLocation>
        <location evidence="1">Endoplasmic reticulum membrane</location>
        <topology evidence="1">Multi-pass membrane protein</topology>
    </subcellularLocation>
</comment>
<dbReference type="OrthoDB" id="369569at2759"/>
<dbReference type="Pfam" id="PF06417">
    <property type="entry name" value="EMC4"/>
    <property type="match status" value="1"/>
</dbReference>
<reference evidence="10" key="1">
    <citation type="submission" date="2016-05" db="EMBL/GenBank/DDBJ databases">
        <title>Comparative genomics of biotechnologically important yeasts.</title>
        <authorList>
            <consortium name="DOE Joint Genome Institute"/>
            <person name="Riley R."/>
            <person name="Haridas S."/>
            <person name="Wolfe K.H."/>
            <person name="Lopes M.R."/>
            <person name="Hittinger C.T."/>
            <person name="Goker M."/>
            <person name="Salamov A."/>
            <person name="Wisecaver J."/>
            <person name="Long T.M."/>
            <person name="Aerts A.L."/>
            <person name="Barry K."/>
            <person name="Choi C."/>
            <person name="Clum A."/>
            <person name="Coughlan A.Y."/>
            <person name="Deshpande S."/>
            <person name="Douglass A.P."/>
            <person name="Hanson S.J."/>
            <person name="Klenk H.-P."/>
            <person name="Labutti K."/>
            <person name="Lapidus A."/>
            <person name="Lindquist E."/>
            <person name="Lipzen A."/>
            <person name="Meier-Kolthoff J.P."/>
            <person name="Ohm R.A."/>
            <person name="Otillar R.P."/>
            <person name="Pangilinan J."/>
            <person name="Peng Y."/>
            <person name="Rokas A."/>
            <person name="Rosa C.A."/>
            <person name="Scheuner C."/>
            <person name="Sibirny A.A."/>
            <person name="Slot J.C."/>
            <person name="Stielow J.B."/>
            <person name="Sun H."/>
            <person name="Kurtzman C.P."/>
            <person name="Blackwell M."/>
            <person name="Grigoriev I.V."/>
            <person name="Jeffries T.W."/>
        </authorList>
    </citation>
    <scope>NUCLEOTIDE SEQUENCE [LARGE SCALE GENOMIC DNA]</scope>
    <source>
        <strain evidence="10">NRRL Y-1933</strain>
    </source>
</reference>
<keyword evidence="7 8" id="KW-0472">Membrane</keyword>
<dbReference type="RefSeq" id="XP_020075632.1">
    <property type="nucleotide sequence ID" value="XM_020223080.1"/>
</dbReference>
<sequence>MSQFQEILRPSVIPAKSVKVSGPPGFDRENVQKKNASVTVQKPDEETLNELKVKKAWEVALAPAKQIPMNLIMSYMTGNSLQVIPIMMTLMLLWKPLQSIFTETNSMFKQFKTEGNESDILLTKAVFVLCQLGSMGVGVWKLNKMGLIPNSESDWLAWQNIVQVKESVSII</sequence>
<dbReference type="EMBL" id="KV454542">
    <property type="protein sequence ID" value="ODV66565.1"/>
    <property type="molecule type" value="Genomic_DNA"/>
</dbReference>
<keyword evidence="4" id="KW-0812">Transmembrane</keyword>
<proteinExistence type="inferred from homology"/>
<evidence type="ECO:0000256" key="6">
    <source>
        <dbReference type="ARBA" id="ARBA00022989"/>
    </source>
</evidence>
<dbReference type="AlphaFoldDB" id="A0A1E4RHI1"/>
<dbReference type="InterPro" id="IPR009445">
    <property type="entry name" value="TMEM85/Emc4"/>
</dbReference>
<gene>
    <name evidence="9" type="ORF">HYPBUDRAFT_216184</name>
</gene>
<keyword evidence="5" id="KW-0256">Endoplasmic reticulum</keyword>
<evidence type="ECO:0000256" key="4">
    <source>
        <dbReference type="ARBA" id="ARBA00022692"/>
    </source>
</evidence>
<comment type="similarity">
    <text evidence="2 8">Belongs to the EMC4 family.</text>
</comment>
<dbReference type="GO" id="GO:0072546">
    <property type="term" value="C:EMC complex"/>
    <property type="evidence" value="ECO:0007669"/>
    <property type="project" value="EnsemblFungi"/>
</dbReference>
<name>A0A1E4RHI1_9ASCO</name>
<dbReference type="GO" id="GO:0015914">
    <property type="term" value="P:phospholipid transport"/>
    <property type="evidence" value="ECO:0007669"/>
    <property type="project" value="EnsemblFungi"/>
</dbReference>
<evidence type="ECO:0000313" key="10">
    <source>
        <dbReference type="Proteomes" id="UP000095085"/>
    </source>
</evidence>
<evidence type="ECO:0000256" key="3">
    <source>
        <dbReference type="ARBA" id="ARBA00020820"/>
    </source>
</evidence>
<evidence type="ECO:0000313" key="9">
    <source>
        <dbReference type="EMBL" id="ODV66565.1"/>
    </source>
</evidence>
<dbReference type="PANTHER" id="PTHR19315">
    <property type="entry name" value="ER MEMBRANE PROTEIN COMPLEX SUBUNIT 4"/>
    <property type="match status" value="1"/>
</dbReference>
<evidence type="ECO:0000256" key="7">
    <source>
        <dbReference type="ARBA" id="ARBA00023136"/>
    </source>
</evidence>
<evidence type="ECO:0000256" key="1">
    <source>
        <dbReference type="ARBA" id="ARBA00004477"/>
    </source>
</evidence>
<accession>A0A1E4RHI1</accession>
<evidence type="ECO:0000256" key="2">
    <source>
        <dbReference type="ARBA" id="ARBA00007715"/>
    </source>
</evidence>